<keyword evidence="2" id="KW-0472">Membrane</keyword>
<proteinExistence type="predicted"/>
<dbReference type="InterPro" id="IPR052534">
    <property type="entry name" value="Extracell_DNA_Util/SecSys_Comp"/>
</dbReference>
<dbReference type="STRING" id="1121014.N788_06670"/>
<dbReference type="AlphaFoldDB" id="A0A087MGF0"/>
<gene>
    <name evidence="3" type="ORF">N788_06670</name>
</gene>
<keyword evidence="2" id="KW-1133">Transmembrane helix</keyword>
<dbReference type="RefSeq" id="WP_051924605.1">
    <property type="nucleotide sequence ID" value="NZ_AVCJ01000043.1"/>
</dbReference>
<dbReference type="PANTHER" id="PTHR40278">
    <property type="entry name" value="DNA UTILIZATION PROTEIN HOFN"/>
    <property type="match status" value="1"/>
</dbReference>
<keyword evidence="4" id="KW-1185">Reference proteome</keyword>
<evidence type="ECO:0000313" key="4">
    <source>
        <dbReference type="Proteomes" id="UP000029085"/>
    </source>
</evidence>
<evidence type="ECO:0000256" key="1">
    <source>
        <dbReference type="SAM" id="Coils"/>
    </source>
</evidence>
<reference evidence="4" key="1">
    <citation type="submission" date="2013-08" db="EMBL/GenBank/DDBJ databases">
        <title>Genome sequencing of Arenimonas donghaensis.</title>
        <authorList>
            <person name="Chen F."/>
            <person name="Wang G."/>
        </authorList>
    </citation>
    <scope>NUCLEOTIDE SEQUENCE [LARGE SCALE GENOMIC DNA]</scope>
    <source>
        <strain evidence="4">HO3-R19</strain>
    </source>
</reference>
<evidence type="ECO:0008006" key="5">
    <source>
        <dbReference type="Google" id="ProtNLM"/>
    </source>
</evidence>
<keyword evidence="2" id="KW-0812">Transmembrane</keyword>
<evidence type="ECO:0000256" key="2">
    <source>
        <dbReference type="SAM" id="Phobius"/>
    </source>
</evidence>
<feature type="coiled-coil region" evidence="1">
    <location>
        <begin position="245"/>
        <end position="272"/>
    </location>
</feature>
<dbReference type="Proteomes" id="UP000029085">
    <property type="component" value="Unassembled WGS sequence"/>
</dbReference>
<accession>A0A087MGF0</accession>
<dbReference type="SUPFAM" id="SSF53067">
    <property type="entry name" value="Actin-like ATPase domain"/>
    <property type="match status" value="1"/>
</dbReference>
<reference evidence="3 4" key="2">
    <citation type="journal article" date="2015" name="Stand. Genomic Sci.">
        <title>High quality draft genomic sequence of Arenimonas donghaensis DSM 18148(T).</title>
        <authorList>
            <person name="Chen F."/>
            <person name="Wang H."/>
            <person name="Cao Y."/>
            <person name="Li X."/>
            <person name="Wang G."/>
        </authorList>
    </citation>
    <scope>NUCLEOTIDE SEQUENCE [LARGE SCALE GENOMIC DNA]</scope>
    <source>
        <strain evidence="3 4">HO3-R19</strain>
    </source>
</reference>
<sequence>MPAVDKFTTSLETLRLRLARTPLPAWGREAAAAWQGVLPPALKPLVQGDASRLLLDRDGDQLRVAVADAAGERPLGEVPLSDPDVRDAMARRLADSPAPAWLMLPASAVLRRTLSLPVAAEARLRDVLVHEIDRQTPFTADQVSFEGRVLGRDAGGQALRVELLVLPRARLEAELQAIGPLAARLAGADVRDADGRGLGINLLAHTQRARRADPSRRLNLALAGIALVALVLALGLVRYNRSQALAELRAEVAQANAEVRQARMARNQLVAKVEAANFLATRRAARPTMLEVLDELTRRVPDDTSVDKLTIDDGKIVMVGQSRAAPALVGLLQASPIVAEPALTGAVQADPRSGRDRFTLTARIVAGPTEVADGTVR</sequence>
<feature type="transmembrane region" description="Helical" evidence="2">
    <location>
        <begin position="218"/>
        <end position="239"/>
    </location>
</feature>
<dbReference type="PANTHER" id="PTHR40278:SF1">
    <property type="entry name" value="DNA UTILIZATION PROTEIN HOFN"/>
    <property type="match status" value="1"/>
</dbReference>
<evidence type="ECO:0000313" key="3">
    <source>
        <dbReference type="EMBL" id="KFL35953.1"/>
    </source>
</evidence>
<name>A0A087MGF0_9GAMM</name>
<dbReference type="PATRIC" id="fig|1121014.3.peg.2239"/>
<comment type="caution">
    <text evidence="3">The sequence shown here is derived from an EMBL/GenBank/DDBJ whole genome shotgun (WGS) entry which is preliminary data.</text>
</comment>
<dbReference type="Pfam" id="PF05137">
    <property type="entry name" value="PilN"/>
    <property type="match status" value="1"/>
</dbReference>
<dbReference type="Gene3D" id="3.30.420.380">
    <property type="match status" value="1"/>
</dbReference>
<dbReference type="OrthoDB" id="5621075at2"/>
<dbReference type="InterPro" id="IPR007813">
    <property type="entry name" value="PilN"/>
</dbReference>
<organism evidence="3 4">
    <name type="scientific">Arenimonas donghaensis DSM 18148 = HO3-R19</name>
    <dbReference type="NCBI Taxonomy" id="1121014"/>
    <lineage>
        <taxon>Bacteria</taxon>
        <taxon>Pseudomonadati</taxon>
        <taxon>Pseudomonadota</taxon>
        <taxon>Gammaproteobacteria</taxon>
        <taxon>Lysobacterales</taxon>
        <taxon>Lysobacteraceae</taxon>
        <taxon>Arenimonas</taxon>
    </lineage>
</organism>
<dbReference type="InterPro" id="IPR043129">
    <property type="entry name" value="ATPase_NBD"/>
</dbReference>
<keyword evidence="1" id="KW-0175">Coiled coil</keyword>
<dbReference type="EMBL" id="AVCJ01000043">
    <property type="protein sequence ID" value="KFL35953.1"/>
    <property type="molecule type" value="Genomic_DNA"/>
</dbReference>
<protein>
    <recommendedName>
        <fullName evidence="5">GspL cytoplasmic actin-ATPase-like domain-containing protein</fullName>
    </recommendedName>
</protein>